<dbReference type="EMBL" id="RAYQ01000002">
    <property type="protein sequence ID" value="RKI93525.1"/>
    <property type="molecule type" value="Genomic_DNA"/>
</dbReference>
<evidence type="ECO:0000313" key="3">
    <source>
        <dbReference type="Proteomes" id="UP000280696"/>
    </source>
</evidence>
<comment type="caution">
    <text evidence="2">The sequence shown here is derived from an EMBL/GenBank/DDBJ whole genome shotgun (WGS) entry which is preliminary data.</text>
</comment>
<accession>A0A3A9B439</accession>
<dbReference type="Gene3D" id="3.40.630.30">
    <property type="match status" value="1"/>
</dbReference>
<dbReference type="PROSITE" id="PS51186">
    <property type="entry name" value="GNAT"/>
    <property type="match status" value="1"/>
</dbReference>
<dbReference type="InterPro" id="IPR016181">
    <property type="entry name" value="Acyl_CoA_acyltransferase"/>
</dbReference>
<gene>
    <name evidence="2" type="ORF">D7V94_02130</name>
</gene>
<dbReference type="PANTHER" id="PTHR43792">
    <property type="entry name" value="GNAT FAMILY, PUTATIVE (AFU_ORTHOLOGUE AFUA_3G00765)-RELATED-RELATED"/>
    <property type="match status" value="1"/>
</dbReference>
<dbReference type="SUPFAM" id="SSF55729">
    <property type="entry name" value="Acyl-CoA N-acyltransferases (Nat)"/>
    <property type="match status" value="1"/>
</dbReference>
<dbReference type="GO" id="GO:0016747">
    <property type="term" value="F:acyltransferase activity, transferring groups other than amino-acyl groups"/>
    <property type="evidence" value="ECO:0007669"/>
    <property type="project" value="InterPro"/>
</dbReference>
<name>A0A3A9B439_9FIRM</name>
<dbReference type="InterPro" id="IPR051531">
    <property type="entry name" value="N-acetyltransferase"/>
</dbReference>
<proteinExistence type="predicted"/>
<keyword evidence="2" id="KW-0808">Transferase</keyword>
<dbReference type="AlphaFoldDB" id="A0A3A9B439"/>
<dbReference type="OrthoDB" id="9785602at2"/>
<dbReference type="InterPro" id="IPR000182">
    <property type="entry name" value="GNAT_dom"/>
</dbReference>
<dbReference type="Pfam" id="PF13302">
    <property type="entry name" value="Acetyltransf_3"/>
    <property type="match status" value="1"/>
</dbReference>
<sequence>MTMHDIKINTERLLLRPLRTADAEDVFEWVGDERVARYMVYTTYSDIEQAREWLAFVEKDTSTYYFGFERVADGKLIGSGDIGVDSSKDCWGFGYNFRYDCWGMGYATEAVKAMIHYACVNFGARKFASSHCEPNLASGNVMKKCGLHFVGYGEFEKLDGSMKMRSMEYEGEITESVF</sequence>
<reference evidence="2 3" key="1">
    <citation type="submission" date="2018-09" db="EMBL/GenBank/DDBJ databases">
        <title>Murine metabolic-syndrome-specific gut microbial biobank.</title>
        <authorList>
            <person name="Liu C."/>
        </authorList>
    </citation>
    <scope>NUCLEOTIDE SEQUENCE [LARGE SCALE GENOMIC DNA]</scope>
    <source>
        <strain evidence="2 3">0.1xD8-82</strain>
    </source>
</reference>
<evidence type="ECO:0000313" key="2">
    <source>
        <dbReference type="EMBL" id="RKI93525.1"/>
    </source>
</evidence>
<evidence type="ECO:0000259" key="1">
    <source>
        <dbReference type="PROSITE" id="PS51186"/>
    </source>
</evidence>
<feature type="domain" description="N-acetyltransferase" evidence="1">
    <location>
        <begin position="13"/>
        <end position="172"/>
    </location>
</feature>
<organism evidence="2 3">
    <name type="scientific">Parablautia intestinalis</name>
    <dbReference type="NCBI Taxonomy" id="2320100"/>
    <lineage>
        <taxon>Bacteria</taxon>
        <taxon>Bacillati</taxon>
        <taxon>Bacillota</taxon>
        <taxon>Clostridia</taxon>
        <taxon>Lachnospirales</taxon>
        <taxon>Lachnospiraceae</taxon>
        <taxon>Parablautia</taxon>
    </lineage>
</organism>
<protein>
    <submittedName>
        <fullName evidence="2">N-acetyltransferase</fullName>
    </submittedName>
</protein>
<dbReference type="PANTHER" id="PTHR43792:SF16">
    <property type="entry name" value="N-ACETYLTRANSFERASE DOMAIN-CONTAINING PROTEIN"/>
    <property type="match status" value="1"/>
</dbReference>
<dbReference type="Proteomes" id="UP000280696">
    <property type="component" value="Unassembled WGS sequence"/>
</dbReference>
<keyword evidence="3" id="KW-1185">Reference proteome</keyword>